<feature type="domain" description="HTH myb-type" evidence="5">
    <location>
        <begin position="187"/>
        <end position="242"/>
    </location>
</feature>
<gene>
    <name evidence="6" type="ORF">Nepgr_002536</name>
</gene>
<dbReference type="Pfam" id="PF00249">
    <property type="entry name" value="Myb_DNA-binding"/>
    <property type="match status" value="1"/>
</dbReference>
<evidence type="ECO:0000313" key="6">
    <source>
        <dbReference type="EMBL" id="GMH00697.1"/>
    </source>
</evidence>
<dbReference type="PANTHER" id="PTHR47206:SF1">
    <property type="entry name" value="HOMEODOMAIN-LIKE SUPERFAMILY PROTEIN"/>
    <property type="match status" value="1"/>
</dbReference>
<keyword evidence="2" id="KW-0539">Nucleus</keyword>
<name>A0AAD3PA31_NEPGR</name>
<feature type="compositionally biased region" description="Polar residues" evidence="3">
    <location>
        <begin position="489"/>
        <end position="500"/>
    </location>
</feature>
<dbReference type="PANTHER" id="PTHR47206">
    <property type="entry name" value="HOMEODOMAIN-LIKE SUPERFAMILY PROTEIN"/>
    <property type="match status" value="1"/>
</dbReference>
<dbReference type="SUPFAM" id="SSF46689">
    <property type="entry name" value="Homeodomain-like"/>
    <property type="match status" value="1"/>
</dbReference>
<comment type="subcellular location">
    <subcellularLocation>
        <location evidence="1">Nucleus</location>
    </subcellularLocation>
</comment>
<evidence type="ECO:0000259" key="5">
    <source>
        <dbReference type="PROSITE" id="PS51294"/>
    </source>
</evidence>
<dbReference type="InterPro" id="IPR009057">
    <property type="entry name" value="Homeodomain-like_sf"/>
</dbReference>
<reference evidence="6" key="1">
    <citation type="submission" date="2023-05" db="EMBL/GenBank/DDBJ databases">
        <title>Nepenthes gracilis genome sequencing.</title>
        <authorList>
            <person name="Fukushima K."/>
        </authorList>
    </citation>
    <scope>NUCLEOTIDE SEQUENCE</scope>
    <source>
        <strain evidence="6">SING2019-196</strain>
    </source>
</reference>
<dbReference type="CDD" id="cd11660">
    <property type="entry name" value="SANT_TRF"/>
    <property type="match status" value="1"/>
</dbReference>
<keyword evidence="7" id="KW-1185">Reference proteome</keyword>
<feature type="domain" description="Myb-like" evidence="4">
    <location>
        <begin position="185"/>
        <end position="238"/>
    </location>
</feature>
<evidence type="ECO:0000256" key="3">
    <source>
        <dbReference type="SAM" id="MobiDB-lite"/>
    </source>
</evidence>
<sequence length="534" mass="56756">MNETTTKKKVFISEEDISTLLHRYTATTVLSLLQEVALSSGVKIDWDSLVKKTATGISNAREYQMLWRHLAYRHFLVEKLEDGAGPLDDDSDLEYELEAFPSVSTKSSMEDAACVKVLIASGLPSESSILKNSTVSLKAPEIPLPASSNQCTNITVPVSVQKLPLPAGTSGDGMETNRSASGGHFSRRKRKPWSVEEDLELIAAVRKCGEGNWATILKGDFKGDRTASQLSQRWGTIRKKQGSLNIGANLSRSLLSEAQLATRQAINMALKDTLTSACAGNGAAGTSSLIRNSSMEDSLVVNNISLSQQRSYHQVVKPTSSRTTLVIPVKSRPPPKKIVTKPTTSPDSMVQATTVAAGACIASPSEAGSLFHAAQTNNAVDVMPVDGGGSLINSLVTGNGNLLTSTHLPGLPNVHYFRTGVAAATPSPMAAGSHQMRSNVVRSTVLSESAKVATTPTSVISPEQTTATCSLAIELQGRQDKKTAEAMKTPNSNTETSLDTQDGPAAVSGHASGEQLEKDQSMLLLPKVEEFVNN</sequence>
<dbReference type="PROSITE" id="PS50090">
    <property type="entry name" value="MYB_LIKE"/>
    <property type="match status" value="1"/>
</dbReference>
<feature type="region of interest" description="Disordered" evidence="3">
    <location>
        <begin position="165"/>
        <end position="189"/>
    </location>
</feature>
<evidence type="ECO:0000259" key="4">
    <source>
        <dbReference type="PROSITE" id="PS50090"/>
    </source>
</evidence>
<dbReference type="InterPro" id="IPR017930">
    <property type="entry name" value="Myb_dom"/>
</dbReference>
<protein>
    <submittedName>
        <fullName evidence="6">Uncharacterized protein</fullName>
    </submittedName>
</protein>
<dbReference type="Proteomes" id="UP001279734">
    <property type="component" value="Unassembled WGS sequence"/>
</dbReference>
<dbReference type="AlphaFoldDB" id="A0AAD3PA31"/>
<dbReference type="PROSITE" id="PS51294">
    <property type="entry name" value="HTH_MYB"/>
    <property type="match status" value="1"/>
</dbReference>
<dbReference type="SMART" id="SM00717">
    <property type="entry name" value="SANT"/>
    <property type="match status" value="1"/>
</dbReference>
<evidence type="ECO:0000256" key="2">
    <source>
        <dbReference type="ARBA" id="ARBA00023242"/>
    </source>
</evidence>
<evidence type="ECO:0000313" key="7">
    <source>
        <dbReference type="Proteomes" id="UP001279734"/>
    </source>
</evidence>
<proteinExistence type="predicted"/>
<dbReference type="GO" id="GO:0005634">
    <property type="term" value="C:nucleus"/>
    <property type="evidence" value="ECO:0007669"/>
    <property type="project" value="UniProtKB-SubCell"/>
</dbReference>
<comment type="caution">
    <text evidence="6">The sequence shown here is derived from an EMBL/GenBank/DDBJ whole genome shotgun (WGS) entry which is preliminary data.</text>
</comment>
<organism evidence="6 7">
    <name type="scientific">Nepenthes gracilis</name>
    <name type="common">Slender pitcher plant</name>
    <dbReference type="NCBI Taxonomy" id="150966"/>
    <lineage>
        <taxon>Eukaryota</taxon>
        <taxon>Viridiplantae</taxon>
        <taxon>Streptophyta</taxon>
        <taxon>Embryophyta</taxon>
        <taxon>Tracheophyta</taxon>
        <taxon>Spermatophyta</taxon>
        <taxon>Magnoliopsida</taxon>
        <taxon>eudicotyledons</taxon>
        <taxon>Gunneridae</taxon>
        <taxon>Pentapetalae</taxon>
        <taxon>Caryophyllales</taxon>
        <taxon>Nepenthaceae</taxon>
        <taxon>Nepenthes</taxon>
    </lineage>
</organism>
<feature type="region of interest" description="Disordered" evidence="3">
    <location>
        <begin position="478"/>
        <end position="534"/>
    </location>
</feature>
<dbReference type="Gene3D" id="1.10.10.60">
    <property type="entry name" value="Homeodomain-like"/>
    <property type="match status" value="1"/>
</dbReference>
<dbReference type="InterPro" id="IPR001005">
    <property type="entry name" value="SANT/Myb"/>
</dbReference>
<dbReference type="EMBL" id="BSYO01000002">
    <property type="protein sequence ID" value="GMH00697.1"/>
    <property type="molecule type" value="Genomic_DNA"/>
</dbReference>
<accession>A0AAD3PA31</accession>
<evidence type="ECO:0000256" key="1">
    <source>
        <dbReference type="ARBA" id="ARBA00004123"/>
    </source>
</evidence>